<evidence type="ECO:0000313" key="1">
    <source>
        <dbReference type="EMBL" id="EEF27609.1"/>
    </source>
</evidence>
<gene>
    <name evidence="1" type="ORF">RCOM_2138330</name>
</gene>
<dbReference type="AlphaFoldDB" id="B9T955"/>
<organism evidence="1 2">
    <name type="scientific">Ricinus communis</name>
    <name type="common">Castor bean</name>
    <dbReference type="NCBI Taxonomy" id="3988"/>
    <lineage>
        <taxon>Eukaryota</taxon>
        <taxon>Viridiplantae</taxon>
        <taxon>Streptophyta</taxon>
        <taxon>Embryophyta</taxon>
        <taxon>Tracheophyta</taxon>
        <taxon>Spermatophyta</taxon>
        <taxon>Magnoliopsida</taxon>
        <taxon>eudicotyledons</taxon>
        <taxon>Gunneridae</taxon>
        <taxon>Pentapetalae</taxon>
        <taxon>rosids</taxon>
        <taxon>fabids</taxon>
        <taxon>Malpighiales</taxon>
        <taxon>Euphorbiaceae</taxon>
        <taxon>Acalyphoideae</taxon>
        <taxon>Acalypheae</taxon>
        <taxon>Ricinus</taxon>
    </lineage>
</organism>
<dbReference type="InterPro" id="IPR040256">
    <property type="entry name" value="At4g02000-like"/>
</dbReference>
<proteinExistence type="predicted"/>
<dbReference type="Proteomes" id="UP000008311">
    <property type="component" value="Unassembled WGS sequence"/>
</dbReference>
<dbReference type="eggNOG" id="KOG1075">
    <property type="taxonomic scope" value="Eukaryota"/>
</dbReference>
<dbReference type="EMBL" id="EQ975300">
    <property type="protein sequence ID" value="EEF27609.1"/>
    <property type="molecule type" value="Genomic_DNA"/>
</dbReference>
<keyword evidence="2" id="KW-1185">Reference proteome</keyword>
<protein>
    <submittedName>
        <fullName evidence="1">Uncharacterized protein</fullName>
    </submittedName>
</protein>
<accession>B9T955</accession>
<evidence type="ECO:0000313" key="2">
    <source>
        <dbReference type="Proteomes" id="UP000008311"/>
    </source>
</evidence>
<dbReference type="PANTHER" id="PTHR31286">
    <property type="entry name" value="GLYCINE-RICH CELL WALL STRUCTURAL PROTEIN 1.8-LIKE"/>
    <property type="match status" value="1"/>
</dbReference>
<reference evidence="2" key="1">
    <citation type="journal article" date="2010" name="Nat. Biotechnol.">
        <title>Draft genome sequence of the oilseed species Ricinus communis.</title>
        <authorList>
            <person name="Chan A.P."/>
            <person name="Crabtree J."/>
            <person name="Zhao Q."/>
            <person name="Lorenzi H."/>
            <person name="Orvis J."/>
            <person name="Puiu D."/>
            <person name="Melake-Berhan A."/>
            <person name="Jones K.M."/>
            <person name="Redman J."/>
            <person name="Chen G."/>
            <person name="Cahoon E.B."/>
            <person name="Gedil M."/>
            <person name="Stanke M."/>
            <person name="Haas B.J."/>
            <person name="Wortman J.R."/>
            <person name="Fraser-Liggett C.M."/>
            <person name="Ravel J."/>
            <person name="Rabinowicz P.D."/>
        </authorList>
    </citation>
    <scope>NUCLEOTIDE SEQUENCE [LARGE SCALE GENOMIC DNA]</scope>
    <source>
        <strain evidence="2">cv. Hale</strain>
    </source>
</reference>
<dbReference type="PANTHER" id="PTHR31286:SF171">
    <property type="entry name" value="CCHC-TYPE DOMAIN-CONTAINING PROTEIN"/>
    <property type="match status" value="1"/>
</dbReference>
<name>B9T955_RICCO</name>
<dbReference type="InParanoid" id="B9T955"/>
<sequence>MVWVRFPELPVFYYDDDLLQVIASCLGTFIKIDRKTAMATRGRFARVCIEIDLSKPGRFWLDNHWYHIEYEGLHTILVSLGISQRCAHTRVQSRLTHRLQIRGWRLRLQKQKVRKLGFHEILGAQIWELIPEWVLG</sequence>